<dbReference type="GO" id="GO:0005737">
    <property type="term" value="C:cytoplasm"/>
    <property type="evidence" value="ECO:0007669"/>
    <property type="project" value="UniProtKB-UniRule"/>
</dbReference>
<comment type="function">
    <text evidence="9">Acts as one of several non-catalytic accessory components of the cytoplasmic dynein 1 complex that are thought to be involved in linking dynein to cargos and to adapter proteins that regulate dynein function. Cytoplasmic dynein 1 acts as a motor for the intracellular retrograde motility of vesicles and organelles along microtubules.</text>
</comment>
<keyword evidence="4 10" id="KW-0963">Cytoplasm</keyword>
<accession>A0A8R2D2D6</accession>
<dbReference type="Pfam" id="PF03259">
    <property type="entry name" value="Robl_LC7"/>
    <property type="match status" value="1"/>
</dbReference>
<evidence type="ECO:0000259" key="11">
    <source>
        <dbReference type="SMART" id="SM00960"/>
    </source>
</evidence>
<keyword evidence="5 10" id="KW-0493">Microtubule</keyword>
<dbReference type="PIRSF" id="PIRSF009998">
    <property type="entry name" value="DLC7"/>
    <property type="match status" value="1"/>
</dbReference>
<feature type="domain" description="Roadblock/LAMTOR2" evidence="11">
    <location>
        <begin position="8"/>
        <end position="96"/>
    </location>
</feature>
<dbReference type="GO" id="GO:0005868">
    <property type="term" value="C:cytoplasmic dynein complex"/>
    <property type="evidence" value="ECO:0007669"/>
    <property type="project" value="UniProtKB-UniRule"/>
</dbReference>
<dbReference type="Gene3D" id="3.30.450.30">
    <property type="entry name" value="Dynein light chain 2a, cytoplasmic"/>
    <property type="match status" value="1"/>
</dbReference>
<evidence type="ECO:0000256" key="5">
    <source>
        <dbReference type="ARBA" id="ARBA00022701"/>
    </source>
</evidence>
<sequence length="110" mass="12470">MDIVQHEFEETLKRIQSQKDVVGVIVVKNNGDIITSTLDNRSSVSHAERIMKLADNAKSCVRNLDPSNELIVLRMGTKKREVLVKPGKDFIMIVLRKQNHKSLMRSIANS</sequence>
<dbReference type="FunFam" id="3.30.450.30:FF:000011">
    <property type="entry name" value="Dynein light chain roadblock"/>
    <property type="match status" value="1"/>
</dbReference>
<keyword evidence="8 10" id="KW-0206">Cytoskeleton</keyword>
<evidence type="ECO:0000313" key="12">
    <source>
        <dbReference type="EnsemblMetazoa" id="XP_016657992.1"/>
    </source>
</evidence>
<dbReference type="EnsemblMetazoa" id="XM_016802503.2">
    <property type="protein sequence ID" value="XP_016657992.1"/>
    <property type="gene ID" value="LOC107882185"/>
</dbReference>
<dbReference type="InterPro" id="IPR004942">
    <property type="entry name" value="Roadblock/LAMTOR2_dom"/>
</dbReference>
<evidence type="ECO:0000256" key="9">
    <source>
        <dbReference type="ARBA" id="ARBA00025362"/>
    </source>
</evidence>
<keyword evidence="3 10" id="KW-0813">Transport</keyword>
<evidence type="ECO:0000256" key="8">
    <source>
        <dbReference type="ARBA" id="ARBA00023212"/>
    </source>
</evidence>
<dbReference type="GO" id="GO:0045505">
    <property type="term" value="F:dynein intermediate chain binding"/>
    <property type="evidence" value="ECO:0007669"/>
    <property type="project" value="UniProtKB-UniRule"/>
</dbReference>
<dbReference type="RefSeq" id="XP_016657992.1">
    <property type="nucleotide sequence ID" value="XM_016802503.2"/>
</dbReference>
<comment type="similarity">
    <text evidence="2 10">Belongs to the GAMAD family.</text>
</comment>
<dbReference type="SUPFAM" id="SSF103196">
    <property type="entry name" value="Roadblock/LC7 domain"/>
    <property type="match status" value="1"/>
</dbReference>
<dbReference type="GO" id="GO:0005874">
    <property type="term" value="C:microtubule"/>
    <property type="evidence" value="ECO:0007669"/>
    <property type="project" value="UniProtKB-UniRule"/>
</dbReference>
<evidence type="ECO:0000256" key="4">
    <source>
        <dbReference type="ARBA" id="ARBA00022490"/>
    </source>
</evidence>
<dbReference type="OrthoDB" id="9985637at2759"/>
<evidence type="ECO:0000256" key="1">
    <source>
        <dbReference type="ARBA" id="ARBA00004245"/>
    </source>
</evidence>
<dbReference type="Proteomes" id="UP000007819">
    <property type="component" value="Chromosome X"/>
</dbReference>
<reference evidence="12" key="2">
    <citation type="submission" date="2022-06" db="UniProtKB">
        <authorList>
            <consortium name="EnsemblMetazoa"/>
        </authorList>
    </citation>
    <scope>IDENTIFICATION</scope>
</reference>
<evidence type="ECO:0000256" key="3">
    <source>
        <dbReference type="ARBA" id="ARBA00022448"/>
    </source>
</evidence>
<dbReference type="KEGG" id="api:107882185"/>
<keyword evidence="7 10" id="KW-0505">Motor protein</keyword>
<dbReference type="AlphaFoldDB" id="A0A8R2D2D6"/>
<organism evidence="12 13">
    <name type="scientific">Acyrthosiphon pisum</name>
    <name type="common">Pea aphid</name>
    <dbReference type="NCBI Taxonomy" id="7029"/>
    <lineage>
        <taxon>Eukaryota</taxon>
        <taxon>Metazoa</taxon>
        <taxon>Ecdysozoa</taxon>
        <taxon>Arthropoda</taxon>
        <taxon>Hexapoda</taxon>
        <taxon>Insecta</taxon>
        <taxon>Pterygota</taxon>
        <taxon>Neoptera</taxon>
        <taxon>Paraneoptera</taxon>
        <taxon>Hemiptera</taxon>
        <taxon>Sternorrhyncha</taxon>
        <taxon>Aphidomorpha</taxon>
        <taxon>Aphidoidea</taxon>
        <taxon>Aphididae</taxon>
        <taxon>Macrosiphini</taxon>
        <taxon>Acyrthosiphon</taxon>
    </lineage>
</organism>
<evidence type="ECO:0000256" key="10">
    <source>
        <dbReference type="PIRNR" id="PIRNR009998"/>
    </source>
</evidence>
<dbReference type="SMART" id="SM00960">
    <property type="entry name" value="Robl_LC7"/>
    <property type="match status" value="1"/>
</dbReference>
<evidence type="ECO:0000313" key="13">
    <source>
        <dbReference type="Proteomes" id="UP000007819"/>
    </source>
</evidence>
<evidence type="ECO:0000256" key="2">
    <source>
        <dbReference type="ARBA" id="ARBA00007191"/>
    </source>
</evidence>
<proteinExistence type="inferred from homology"/>
<name>A0A8R2D2D6_ACYPI</name>
<evidence type="ECO:0000256" key="6">
    <source>
        <dbReference type="ARBA" id="ARBA00023017"/>
    </source>
</evidence>
<reference evidence="13" key="1">
    <citation type="submission" date="2010-06" db="EMBL/GenBank/DDBJ databases">
        <authorList>
            <person name="Jiang H."/>
            <person name="Abraham K."/>
            <person name="Ali S."/>
            <person name="Alsbrooks S.L."/>
            <person name="Anim B.N."/>
            <person name="Anosike U.S."/>
            <person name="Attaway T."/>
            <person name="Bandaranaike D.P."/>
            <person name="Battles P.K."/>
            <person name="Bell S.N."/>
            <person name="Bell A.V."/>
            <person name="Beltran B."/>
            <person name="Bickham C."/>
            <person name="Bustamante Y."/>
            <person name="Caleb T."/>
            <person name="Canada A."/>
            <person name="Cardenas V."/>
            <person name="Carter K."/>
            <person name="Chacko J."/>
            <person name="Chandrabose M.N."/>
            <person name="Chavez D."/>
            <person name="Chavez A."/>
            <person name="Chen L."/>
            <person name="Chu H.-S."/>
            <person name="Claassen K.J."/>
            <person name="Cockrell R."/>
            <person name="Collins M."/>
            <person name="Cooper J.A."/>
            <person name="Cree A."/>
            <person name="Curry S.M."/>
            <person name="Da Y."/>
            <person name="Dao M.D."/>
            <person name="Das B."/>
            <person name="Davila M.-L."/>
            <person name="Davy-Carroll L."/>
            <person name="Denson S."/>
            <person name="Dinh H."/>
            <person name="Ebong V.E."/>
            <person name="Edwards J.R."/>
            <person name="Egan A."/>
            <person name="El-Daye J."/>
            <person name="Escobedo L."/>
            <person name="Fernandez S."/>
            <person name="Fernando P.R."/>
            <person name="Flagg N."/>
            <person name="Forbes L.D."/>
            <person name="Fowler R.G."/>
            <person name="Fu Q."/>
            <person name="Gabisi R.A."/>
            <person name="Ganer J."/>
            <person name="Garbino Pronczuk A."/>
            <person name="Garcia R.M."/>
            <person name="Garner T."/>
            <person name="Garrett T.E."/>
            <person name="Gonzalez D.A."/>
            <person name="Hamid H."/>
            <person name="Hawkins E.S."/>
            <person name="Hirani K."/>
            <person name="Hogues M.E."/>
            <person name="Hollins B."/>
            <person name="Hsiao C.-H."/>
            <person name="Jabil R."/>
            <person name="James M.L."/>
            <person name="Jhangiani S.N."/>
            <person name="Johnson B."/>
            <person name="Johnson Q."/>
            <person name="Joshi V."/>
            <person name="Kalu J.B."/>
            <person name="Kam C."/>
            <person name="Kashfia A."/>
            <person name="Keebler J."/>
            <person name="Kisamo H."/>
            <person name="Kovar C.L."/>
            <person name="Lago L.A."/>
            <person name="Lai C.-Y."/>
            <person name="Laidlaw J."/>
            <person name="Lara F."/>
            <person name="Le T.-K."/>
            <person name="Lee S.L."/>
            <person name="Legall F.H."/>
            <person name="Lemon S.J."/>
            <person name="Lewis L.R."/>
            <person name="Li B."/>
            <person name="Liu Y."/>
            <person name="Liu Y.-S."/>
            <person name="Lopez J."/>
            <person name="Lozado R.J."/>
            <person name="Lu J."/>
            <person name="Madu R.C."/>
            <person name="Maheshwari M."/>
            <person name="Maheshwari R."/>
            <person name="Malloy K."/>
            <person name="Martinez E."/>
            <person name="Mathew T."/>
            <person name="Mercado I.C."/>
            <person name="Mercado C."/>
            <person name="Meyer B."/>
            <person name="Montgomery K."/>
            <person name="Morgan M.B."/>
            <person name="Munidasa M."/>
            <person name="Nazareth L.V."/>
            <person name="Nelson J."/>
            <person name="Ng B.M."/>
            <person name="Nguyen N.B."/>
            <person name="Nguyen P.Q."/>
            <person name="Nguyen T."/>
            <person name="Obregon M."/>
            <person name="Okwuonu G.O."/>
            <person name="Onwere C.G."/>
            <person name="Orozco G."/>
            <person name="Parra A."/>
            <person name="Patel S."/>
            <person name="Patil S."/>
            <person name="Perez A."/>
            <person name="Perez Y."/>
            <person name="Pham C."/>
            <person name="Primus E.L."/>
            <person name="Pu L.-L."/>
            <person name="Puazo M."/>
            <person name="Qin X."/>
            <person name="Quiroz J.B."/>
            <person name="Reese J."/>
            <person name="Richards S."/>
            <person name="Rives C.M."/>
            <person name="Robberts R."/>
            <person name="Ruiz S.J."/>
            <person name="Ruiz M.J."/>
            <person name="Santibanez J."/>
            <person name="Schneider B.W."/>
            <person name="Sisson I."/>
            <person name="Smith M."/>
            <person name="Sodergren E."/>
            <person name="Song X.-Z."/>
            <person name="Song B.B."/>
            <person name="Summersgill H."/>
            <person name="Thelus R."/>
            <person name="Thornton R.D."/>
            <person name="Trejos Z.Y."/>
            <person name="Usmani K."/>
            <person name="Vattathil S."/>
            <person name="Villasana D."/>
            <person name="Walker D.L."/>
            <person name="Wang S."/>
            <person name="Wang K."/>
            <person name="White C.S."/>
            <person name="Williams A.C."/>
            <person name="Williamson J."/>
            <person name="Wilson K."/>
            <person name="Woghiren I.O."/>
            <person name="Woodworth J.R."/>
            <person name="Worley K.C."/>
            <person name="Wright R.A."/>
            <person name="Wu W."/>
            <person name="Young L."/>
            <person name="Zhang L."/>
            <person name="Zhang J."/>
            <person name="Zhu Y."/>
            <person name="Muzny D.M."/>
            <person name="Weinstock G."/>
            <person name="Gibbs R.A."/>
        </authorList>
    </citation>
    <scope>NUCLEOTIDE SEQUENCE [LARGE SCALE GENOMIC DNA]</scope>
    <source>
        <strain evidence="13">LSR1</strain>
    </source>
</reference>
<keyword evidence="6 10" id="KW-0243">Dynein</keyword>
<dbReference type="PANTHER" id="PTHR10779">
    <property type="entry name" value="DYNEIN LIGHT CHAIN ROADBLOCK"/>
    <property type="match status" value="1"/>
</dbReference>
<dbReference type="InterPro" id="IPR016561">
    <property type="entry name" value="DYNLRB1/2"/>
</dbReference>
<dbReference type="GeneID" id="107882185"/>
<keyword evidence="13" id="KW-1185">Reference proteome</keyword>
<dbReference type="GO" id="GO:0007018">
    <property type="term" value="P:microtubule-based movement"/>
    <property type="evidence" value="ECO:0007669"/>
    <property type="project" value="UniProtKB-UniRule"/>
</dbReference>
<evidence type="ECO:0000256" key="7">
    <source>
        <dbReference type="ARBA" id="ARBA00023175"/>
    </source>
</evidence>
<protein>
    <recommendedName>
        <fullName evidence="10">Dynein light chain roadblock</fullName>
    </recommendedName>
</protein>
<comment type="subcellular location">
    <subcellularLocation>
        <location evidence="1 10">Cytoplasm</location>
        <location evidence="1 10">Cytoskeleton</location>
    </subcellularLocation>
</comment>